<gene>
    <name evidence="3" type="ORF">MICPUN_53700</name>
</gene>
<dbReference type="InParanoid" id="C1FIA2"/>
<sequence>MVYGAAPHEMASPLLADESAPLVDREERKRSTWSRAVRYGGAMAVGALLVGAGVVTTSPSHPVSVTVRGGLASLGASNAAKPGRVGPLKYGGKHANKVAHAGKSHRHAAPSPVPHAERVAAASSVYHRLGEGEDDQDVGGDDITDDPLAQLDDLNKQVERLVEDNKALTEDNIALEKQVQDLEQSIVDTREEFLKVGHGGRNKHLAGSHDNEIIADLENQLKDKHYELEKTRQQKYKLYVKNTENLDKLAKLDKDLATCAQDKAELAIRAEQVSELEECKASFDALSVKMTSAQDDVEICKADLAAARGDDHDDNARIASLEDKLSHCKSEKGDLADELVGIKVELKNSKTDKLQTDALVEELNAKAAASDALADRLRGEVDILVEDVKACELDGRSFNFFCSGEGETCECPDGDVVFGPRYHASDDSWENTFADVVALQKFTVTPGTSGFPCDIDHTGKDVAPGSGKACFCVPKGIVTTPVVDAKGEPEPVDMPAIEPEEETHSLFDIKAAPGMVACDSEKSCQAAAEAAGLQIGGGGYDFAGEYGTKGCYTYNSGKYEGMAFFGTGGDTIAMSEPVDEPKVRVMCPAPTEADDVQTEPVILPIDQESYEDSLEEAPAEPQPEVESVDVTELLEDHFEDTVGEDTIAKIEYADADKSPDTEPEPETDENPPPVDPAV</sequence>
<feature type="compositionally biased region" description="Basic and acidic residues" evidence="2">
    <location>
        <begin position="639"/>
        <end position="660"/>
    </location>
</feature>
<feature type="coiled-coil region" evidence="1">
    <location>
        <begin position="318"/>
        <end position="380"/>
    </location>
</feature>
<organism evidence="3 4">
    <name type="scientific">Micromonas commoda (strain RCC299 / NOUM17 / CCMP2709)</name>
    <name type="common">Picoplanktonic green alga</name>
    <dbReference type="NCBI Taxonomy" id="296587"/>
    <lineage>
        <taxon>Eukaryota</taxon>
        <taxon>Viridiplantae</taxon>
        <taxon>Chlorophyta</taxon>
        <taxon>Mamiellophyceae</taxon>
        <taxon>Mamiellales</taxon>
        <taxon>Mamiellaceae</taxon>
        <taxon>Micromonas</taxon>
    </lineage>
</organism>
<feature type="non-terminal residue" evidence="3">
    <location>
        <position position="678"/>
    </location>
</feature>
<evidence type="ECO:0000256" key="2">
    <source>
        <dbReference type="SAM" id="MobiDB-lite"/>
    </source>
</evidence>
<feature type="region of interest" description="Disordered" evidence="2">
    <location>
        <begin position="639"/>
        <end position="678"/>
    </location>
</feature>
<reference evidence="3 4" key="1">
    <citation type="journal article" date="2009" name="Science">
        <title>Green evolution and dynamic adaptations revealed by genomes of the marine picoeukaryotes Micromonas.</title>
        <authorList>
            <person name="Worden A.Z."/>
            <person name="Lee J.H."/>
            <person name="Mock T."/>
            <person name="Rouze P."/>
            <person name="Simmons M.P."/>
            <person name="Aerts A.L."/>
            <person name="Allen A.E."/>
            <person name="Cuvelier M.L."/>
            <person name="Derelle E."/>
            <person name="Everett M.V."/>
            <person name="Foulon E."/>
            <person name="Grimwood J."/>
            <person name="Gundlach H."/>
            <person name="Henrissat B."/>
            <person name="Napoli C."/>
            <person name="McDonald S.M."/>
            <person name="Parker M.S."/>
            <person name="Rombauts S."/>
            <person name="Salamov A."/>
            <person name="Von Dassow P."/>
            <person name="Badger J.H."/>
            <person name="Coutinho P.M."/>
            <person name="Demir E."/>
            <person name="Dubchak I."/>
            <person name="Gentemann C."/>
            <person name="Eikrem W."/>
            <person name="Gready J.E."/>
            <person name="John U."/>
            <person name="Lanier W."/>
            <person name="Lindquist E.A."/>
            <person name="Lucas S."/>
            <person name="Mayer K.F."/>
            <person name="Moreau H."/>
            <person name="Not F."/>
            <person name="Otillar R."/>
            <person name="Panaud O."/>
            <person name="Pangilinan J."/>
            <person name="Paulsen I."/>
            <person name="Piegu B."/>
            <person name="Poliakov A."/>
            <person name="Robbens S."/>
            <person name="Schmutz J."/>
            <person name="Toulza E."/>
            <person name="Wyss T."/>
            <person name="Zelensky A."/>
            <person name="Zhou K."/>
            <person name="Armbrust E.V."/>
            <person name="Bhattacharya D."/>
            <person name="Goodenough U.W."/>
            <person name="Van de Peer Y."/>
            <person name="Grigoriev I.V."/>
        </authorList>
    </citation>
    <scope>NUCLEOTIDE SEQUENCE [LARGE SCALE GENOMIC DNA]</scope>
    <source>
        <strain evidence="4">RCC299 / NOUM17</strain>
    </source>
</reference>
<feature type="coiled-coil region" evidence="1">
    <location>
        <begin position="151"/>
        <end position="234"/>
    </location>
</feature>
<dbReference type="GeneID" id="8246980"/>
<keyword evidence="1" id="KW-0175">Coiled coil</keyword>
<dbReference type="RefSeq" id="XP_002508703.1">
    <property type="nucleotide sequence ID" value="XM_002508657.1"/>
</dbReference>
<evidence type="ECO:0000256" key="1">
    <source>
        <dbReference type="SAM" id="Coils"/>
    </source>
</evidence>
<dbReference type="KEGG" id="mis:MICPUN_53700"/>
<accession>C1FIA2</accession>
<protein>
    <submittedName>
        <fullName evidence="3">Uncharacterized protein</fullName>
    </submittedName>
</protein>
<dbReference type="AlphaFoldDB" id="C1FIA2"/>
<evidence type="ECO:0000313" key="3">
    <source>
        <dbReference type="EMBL" id="ACO69961.1"/>
    </source>
</evidence>
<dbReference type="EMBL" id="CP001576">
    <property type="protein sequence ID" value="ACO69961.1"/>
    <property type="molecule type" value="Genomic_DNA"/>
</dbReference>
<name>C1FIA2_MICCC</name>
<evidence type="ECO:0000313" key="4">
    <source>
        <dbReference type="Proteomes" id="UP000002009"/>
    </source>
</evidence>
<dbReference type="Proteomes" id="UP000002009">
    <property type="component" value="Chromosome 10"/>
</dbReference>
<proteinExistence type="predicted"/>
<keyword evidence="4" id="KW-1185">Reference proteome</keyword>